<evidence type="ECO:0000256" key="1">
    <source>
        <dbReference type="ARBA" id="ARBA00020894"/>
    </source>
</evidence>
<evidence type="ECO:0000313" key="7">
    <source>
        <dbReference type="Proteomes" id="UP000694941"/>
    </source>
</evidence>
<dbReference type="PROSITE" id="PS50082">
    <property type="entry name" value="WD_REPEATS_2"/>
    <property type="match status" value="4"/>
</dbReference>
<evidence type="ECO:0000256" key="2">
    <source>
        <dbReference type="ARBA" id="ARBA00022574"/>
    </source>
</evidence>
<proteinExistence type="predicted"/>
<dbReference type="Gene3D" id="2.130.10.10">
    <property type="entry name" value="YVTN repeat-like/Quinoprotein amine dehydrogenase"/>
    <property type="match status" value="3"/>
</dbReference>
<dbReference type="PROSITE" id="PS00678">
    <property type="entry name" value="WD_REPEATS_1"/>
    <property type="match status" value="2"/>
</dbReference>
<organism evidence="7 8">
    <name type="scientific">Limulus polyphemus</name>
    <name type="common">Atlantic horseshoe crab</name>
    <dbReference type="NCBI Taxonomy" id="6850"/>
    <lineage>
        <taxon>Eukaryota</taxon>
        <taxon>Metazoa</taxon>
        <taxon>Ecdysozoa</taxon>
        <taxon>Arthropoda</taxon>
        <taxon>Chelicerata</taxon>
        <taxon>Merostomata</taxon>
        <taxon>Xiphosura</taxon>
        <taxon>Limulidae</taxon>
        <taxon>Limulus</taxon>
    </lineage>
</organism>
<keyword evidence="7" id="KW-1185">Reference proteome</keyword>
<dbReference type="PRINTS" id="PR00320">
    <property type="entry name" value="GPROTEINBRPT"/>
</dbReference>
<dbReference type="Pfam" id="PF00536">
    <property type="entry name" value="SAM_1"/>
    <property type="match status" value="1"/>
</dbReference>
<dbReference type="SMART" id="SM00454">
    <property type="entry name" value="SAM"/>
    <property type="match status" value="1"/>
</dbReference>
<dbReference type="InterPro" id="IPR013083">
    <property type="entry name" value="Znf_RING/FYVE/PHD"/>
</dbReference>
<dbReference type="InterPro" id="IPR036322">
    <property type="entry name" value="WD40_repeat_dom_sf"/>
</dbReference>
<feature type="repeat" description="WD" evidence="4">
    <location>
        <begin position="114"/>
        <end position="143"/>
    </location>
</feature>
<dbReference type="GeneID" id="106466858"/>
<dbReference type="InterPro" id="IPR013761">
    <property type="entry name" value="SAM/pointed_sf"/>
</dbReference>
<dbReference type="InterPro" id="IPR001660">
    <property type="entry name" value="SAM"/>
</dbReference>
<dbReference type="CDD" id="cd00200">
    <property type="entry name" value="WD40"/>
    <property type="match status" value="1"/>
</dbReference>
<dbReference type="InterPro" id="IPR020472">
    <property type="entry name" value="WD40_PAC1"/>
</dbReference>
<sequence length="509" mass="56166">MGSKIKASVFQILGGHTSDVTWCDFFGHTLVTGSNDKNVRLYEQDDQGKFIESSLSPLIGHTYGVNCVRFSPYGTLLASCSIDGTVILWNAQTGEQVAQLKHSEGNAAIRVCCFSPSSTLLASGGDDDVVYLWDIGTHSIIRQLMGHEAMITACAFTPDSSFLISGSSAGDLKLWDACFGHGKCLKTRPEAHDLGVLGCDISPNYQTNAGSDSLCNFYVVATCGNDDLVKLWHVRTGMHCSITYTMKLEGHSANVVLPFLSRWKPSGICVRGQNCNAVGTGFWSLDTEIRKTYTTISIKKYVTCCAFSLDTTLLATGSNDKTVILWSLGEQGPEAKSKKAGLKTQTIPSCSLSDQSVRSVVRWSVSEVSSWLERLDLKEHIDAFKKNNIDGQELLHLTQEGLQIFLKVESLGHRQKILRAIKALRNPLWQHQLSWQEHGDLPQEFFCPITHELMRDPVVAADGYSYEKAAIIEWLNSGKFTSPMSNNRLGHTYLTPNIALHLLIQKHLV</sequence>
<protein>
    <recommendedName>
        <fullName evidence="1">WD repeat, SAM and U-box domain-containing protein 1</fullName>
    </recommendedName>
</protein>
<dbReference type="Gene3D" id="1.10.150.50">
    <property type="entry name" value="Transcription Factor, Ets-1"/>
    <property type="match status" value="1"/>
</dbReference>
<evidence type="ECO:0000256" key="4">
    <source>
        <dbReference type="PROSITE-ProRule" id="PRU00221"/>
    </source>
</evidence>
<feature type="repeat" description="WD" evidence="4">
    <location>
        <begin position="302"/>
        <end position="328"/>
    </location>
</feature>
<keyword evidence="3" id="KW-0677">Repeat</keyword>
<feature type="domain" description="SAM" evidence="5">
    <location>
        <begin position="363"/>
        <end position="427"/>
    </location>
</feature>
<dbReference type="InterPro" id="IPR019775">
    <property type="entry name" value="WD40_repeat_CS"/>
</dbReference>
<feature type="repeat" description="WD" evidence="4">
    <location>
        <begin position="144"/>
        <end position="176"/>
    </location>
</feature>
<dbReference type="PANTHER" id="PTHR46573">
    <property type="entry name" value="WD REPEAT, SAM AND U-BOX DOMAIN-CONTAINING PROTEIN 1"/>
    <property type="match status" value="1"/>
</dbReference>
<dbReference type="SUPFAM" id="SSF47769">
    <property type="entry name" value="SAM/Pointed domain"/>
    <property type="match status" value="1"/>
</dbReference>
<dbReference type="PROSITE" id="PS51698">
    <property type="entry name" value="U_BOX"/>
    <property type="match status" value="1"/>
</dbReference>
<dbReference type="SUPFAM" id="SSF57850">
    <property type="entry name" value="RING/U-box"/>
    <property type="match status" value="1"/>
</dbReference>
<keyword evidence="2 4" id="KW-0853">WD repeat</keyword>
<dbReference type="SUPFAM" id="SSF50978">
    <property type="entry name" value="WD40 repeat-like"/>
    <property type="match status" value="1"/>
</dbReference>
<dbReference type="Proteomes" id="UP000694941">
    <property type="component" value="Unplaced"/>
</dbReference>
<dbReference type="SMART" id="SM00504">
    <property type="entry name" value="Ubox"/>
    <property type="match status" value="1"/>
</dbReference>
<dbReference type="Pfam" id="PF04564">
    <property type="entry name" value="U-box"/>
    <property type="match status" value="1"/>
</dbReference>
<dbReference type="RefSeq" id="XP_022250633.1">
    <property type="nucleotide sequence ID" value="XM_022394925.1"/>
</dbReference>
<dbReference type="PROSITE" id="PS50105">
    <property type="entry name" value="SAM_DOMAIN"/>
    <property type="match status" value="1"/>
</dbReference>
<dbReference type="SMART" id="SM00320">
    <property type="entry name" value="WD40"/>
    <property type="match status" value="6"/>
</dbReference>
<accession>A0ABM1T427</accession>
<evidence type="ECO:0000313" key="8">
    <source>
        <dbReference type="RefSeq" id="XP_022250633.1"/>
    </source>
</evidence>
<dbReference type="InterPro" id="IPR052085">
    <property type="entry name" value="WD-SAM-U-box"/>
</dbReference>
<dbReference type="InterPro" id="IPR003613">
    <property type="entry name" value="Ubox_domain"/>
</dbReference>
<dbReference type="PROSITE" id="PS50294">
    <property type="entry name" value="WD_REPEATS_REGION"/>
    <property type="match status" value="3"/>
</dbReference>
<name>A0ABM1T427_LIMPO</name>
<dbReference type="InterPro" id="IPR015943">
    <property type="entry name" value="WD40/YVTN_repeat-like_dom_sf"/>
</dbReference>
<evidence type="ECO:0000256" key="3">
    <source>
        <dbReference type="ARBA" id="ARBA00022737"/>
    </source>
</evidence>
<dbReference type="PANTHER" id="PTHR46573:SF1">
    <property type="entry name" value="WD REPEAT, SAM AND U-BOX DOMAIN-CONTAINING PROTEIN 1"/>
    <property type="match status" value="1"/>
</dbReference>
<gene>
    <name evidence="8" type="primary">LOC106466858</name>
</gene>
<dbReference type="Pfam" id="PF00400">
    <property type="entry name" value="WD40"/>
    <property type="match status" value="6"/>
</dbReference>
<evidence type="ECO:0000259" key="5">
    <source>
        <dbReference type="PROSITE" id="PS50105"/>
    </source>
</evidence>
<dbReference type="CDD" id="cd16655">
    <property type="entry name" value="RING-Ubox_WDSUB1-like"/>
    <property type="match status" value="1"/>
</dbReference>
<evidence type="ECO:0000259" key="6">
    <source>
        <dbReference type="PROSITE" id="PS51698"/>
    </source>
</evidence>
<dbReference type="InterPro" id="IPR001680">
    <property type="entry name" value="WD40_rpt"/>
</dbReference>
<feature type="domain" description="U-box" evidence="6">
    <location>
        <begin position="440"/>
        <end position="509"/>
    </location>
</feature>
<reference evidence="8" key="1">
    <citation type="submission" date="2025-08" db="UniProtKB">
        <authorList>
            <consortium name="RefSeq"/>
        </authorList>
    </citation>
    <scope>IDENTIFICATION</scope>
    <source>
        <tissue evidence="8">Muscle</tissue>
    </source>
</reference>
<dbReference type="Gene3D" id="3.30.40.10">
    <property type="entry name" value="Zinc/RING finger domain, C3HC4 (zinc finger)"/>
    <property type="match status" value="1"/>
</dbReference>
<feature type="repeat" description="WD" evidence="4">
    <location>
        <begin position="58"/>
        <end position="99"/>
    </location>
</feature>